<dbReference type="Proteomes" id="UP000594454">
    <property type="component" value="Chromosome 5"/>
</dbReference>
<dbReference type="InParanoid" id="A0A7R8V048"/>
<dbReference type="AlphaFoldDB" id="A0A7R8V048"/>
<dbReference type="EMBL" id="LR899013">
    <property type="protein sequence ID" value="CAD7090361.1"/>
    <property type="molecule type" value="Genomic_DNA"/>
</dbReference>
<accession>A0A7R8V048</accession>
<name>A0A7R8V048_HERIL</name>
<gene>
    <name evidence="1" type="ORF">HERILL_LOCUS12847</name>
</gene>
<sequence length="189" mass="20212">MVEAITRQHIPSIRSVGAEANGVHHILPRFRPSTPVVELPETQQSQEAEVDCSRMVQHPTWDTNVDQAGTMLQVDLIQPFTMLASRVDRMVSTVDMDLFVSPYSGGCSAASGLGGFGAGAGSGRLASTGLGAGGSASGPGTAGFGIGAGKGYTTVGSFGLGTGKVWRFQTWSWKRVQHNRRKRVWHWKR</sequence>
<keyword evidence="2" id="KW-1185">Reference proteome</keyword>
<protein>
    <submittedName>
        <fullName evidence="1">Uncharacterized protein</fullName>
    </submittedName>
</protein>
<proteinExistence type="predicted"/>
<organism evidence="1 2">
    <name type="scientific">Hermetia illucens</name>
    <name type="common">Black soldier fly</name>
    <dbReference type="NCBI Taxonomy" id="343691"/>
    <lineage>
        <taxon>Eukaryota</taxon>
        <taxon>Metazoa</taxon>
        <taxon>Ecdysozoa</taxon>
        <taxon>Arthropoda</taxon>
        <taxon>Hexapoda</taxon>
        <taxon>Insecta</taxon>
        <taxon>Pterygota</taxon>
        <taxon>Neoptera</taxon>
        <taxon>Endopterygota</taxon>
        <taxon>Diptera</taxon>
        <taxon>Brachycera</taxon>
        <taxon>Stratiomyomorpha</taxon>
        <taxon>Stratiomyidae</taxon>
        <taxon>Hermetiinae</taxon>
        <taxon>Hermetia</taxon>
    </lineage>
</organism>
<evidence type="ECO:0000313" key="2">
    <source>
        <dbReference type="Proteomes" id="UP000594454"/>
    </source>
</evidence>
<evidence type="ECO:0000313" key="1">
    <source>
        <dbReference type="EMBL" id="CAD7090361.1"/>
    </source>
</evidence>
<reference evidence="1 2" key="1">
    <citation type="submission" date="2020-11" db="EMBL/GenBank/DDBJ databases">
        <authorList>
            <person name="Wallbank WR R."/>
            <person name="Pardo Diaz C."/>
            <person name="Kozak K."/>
            <person name="Martin S."/>
            <person name="Jiggins C."/>
            <person name="Moest M."/>
            <person name="Warren A I."/>
            <person name="Generalovic N T."/>
            <person name="Byers J.R.P. K."/>
            <person name="Montejo-Kovacevich G."/>
            <person name="Yen C E."/>
        </authorList>
    </citation>
    <scope>NUCLEOTIDE SEQUENCE [LARGE SCALE GENOMIC DNA]</scope>
</reference>